<evidence type="ECO:0000313" key="1">
    <source>
        <dbReference type="EMBL" id="VFR80935.1"/>
    </source>
</evidence>
<proteinExistence type="predicted"/>
<organism evidence="1">
    <name type="scientific">plant metagenome</name>
    <dbReference type="NCBI Taxonomy" id="1297885"/>
    <lineage>
        <taxon>unclassified sequences</taxon>
        <taxon>metagenomes</taxon>
        <taxon>organismal metagenomes</taxon>
    </lineage>
</organism>
<reference evidence="1" key="1">
    <citation type="submission" date="2019-03" db="EMBL/GenBank/DDBJ databases">
        <authorList>
            <person name="Danneels B."/>
        </authorList>
    </citation>
    <scope>NUCLEOTIDE SEQUENCE</scope>
</reference>
<gene>
    <name evidence="1" type="ORF">RAN3_2490</name>
</gene>
<sequence>MQEQGAPSDADIAALAQEHIATGYAKMREVCPEMPEYADSEQFARIKAFARALLARHGAQPALREYASDQDFHENASTAELGAWQRGWNDCDASQPAASAEPVGLQALLSQLPGLRENPREGDAVFRCGFNGALDTVAARIRNMLAAPVAAQAQPQQPVRGAHGLPLPKHPTVDDAPDDYSSGEKAAWVTGWHECRHEMIGALRSQPSGNAGELDERVAFDDWFRGYQYLPDDADTTQYDEAFLAFKAWRARAALAAQASGQAQDAALLDALAQAEAGLVFAGAEQMQPTGDFAPTPLLALRHVRAALAGRPLASHDAEDVTARFMRDVDAELRRAREKFPGDRIMTIALAEEFGELAKAMLDESGARVWKEAVQTAVMAARVAIDGDSSVDEWRAAKGLDNHRAAIDAARQESKGGGNG</sequence>
<name>A0A484U4G9_9ZZZZ</name>
<accession>A0A484U4G9</accession>
<dbReference type="EMBL" id="CAADIO010000004">
    <property type="protein sequence ID" value="VFR80935.1"/>
    <property type="molecule type" value="Genomic_DNA"/>
</dbReference>
<protein>
    <submittedName>
        <fullName evidence="1">Uncharacterized protein</fullName>
    </submittedName>
</protein>
<dbReference type="AlphaFoldDB" id="A0A484U4G9"/>